<evidence type="ECO:0000313" key="1">
    <source>
        <dbReference type="EMBL" id="QJE74057.1"/>
    </source>
</evidence>
<name>A0A858R9L4_9PROT</name>
<organism evidence="1 2">
    <name type="scientific">Aerophototrophica crusticola</name>
    <dbReference type="NCBI Taxonomy" id="1709002"/>
    <lineage>
        <taxon>Bacteria</taxon>
        <taxon>Pseudomonadati</taxon>
        <taxon>Pseudomonadota</taxon>
        <taxon>Alphaproteobacteria</taxon>
        <taxon>Rhodospirillales</taxon>
        <taxon>Rhodospirillaceae</taxon>
        <taxon>Aerophototrophica</taxon>
    </lineage>
</organism>
<dbReference type="KEGG" id="acru:HHL28_13995"/>
<dbReference type="Proteomes" id="UP000501891">
    <property type="component" value="Chromosome"/>
</dbReference>
<accession>A0A858R9L4</accession>
<gene>
    <name evidence="1" type="ORF">HHL28_13995</name>
</gene>
<dbReference type="Pfam" id="PF09898">
    <property type="entry name" value="DUF2125"/>
    <property type="match status" value="1"/>
</dbReference>
<keyword evidence="2" id="KW-1185">Reference proteome</keyword>
<evidence type="ECO:0000313" key="2">
    <source>
        <dbReference type="Proteomes" id="UP000501891"/>
    </source>
</evidence>
<protein>
    <submittedName>
        <fullName evidence="1">DUF2125 domain-containing protein</fullName>
    </submittedName>
</protein>
<proteinExistence type="predicted"/>
<sequence>MRLRPLSVIAAFILLLVLAYTAWWVSASWQLRRGIESWAEQQRALGNTVSYTDLTVGGWPLSLDASAKAVGLSRPDGASVAVPLLQASAEPWNPLVIHPAFPQGLSLTAPAADGPTTLTAGGGDGRVTLGLDGQAREVSLNLAKAVLATPGIVGPLPMDSLAGSWVAPDAPPANYQEVALTLSLAATGITLPNPVPQPLPQRVDRLALTAAWKGPLPPDTKADSLRAWSDAGGTVEVQSLRLDWAGIDLRGDATLALDADLQPVAAGRAFLSGTDVLVEALVAGGQMKPNQAAAVKAGLGLLTQPQADGRRAVQVPVTLQERKLSVGPVKVLDVPPVAWD</sequence>
<dbReference type="EMBL" id="CP051775">
    <property type="protein sequence ID" value="QJE74057.1"/>
    <property type="molecule type" value="Genomic_DNA"/>
</dbReference>
<dbReference type="AlphaFoldDB" id="A0A858R9L4"/>
<reference evidence="1" key="1">
    <citation type="submission" date="2020-04" db="EMBL/GenBank/DDBJ databases">
        <title>A desert anoxygenic phototrophic bacterium fixes CO2 using RubisCO under aerobic conditions.</title>
        <authorList>
            <person name="Tang K."/>
        </authorList>
    </citation>
    <scope>NUCLEOTIDE SEQUENCE [LARGE SCALE GENOMIC DNA]</scope>
    <source>
        <strain evidence="1">MIMtkB3</strain>
    </source>
</reference>
<dbReference type="InterPro" id="IPR018666">
    <property type="entry name" value="DUF2125"/>
</dbReference>